<dbReference type="Pfam" id="PF01551">
    <property type="entry name" value="Peptidase_M23"/>
    <property type="match status" value="1"/>
</dbReference>
<keyword evidence="5" id="KW-1185">Reference proteome</keyword>
<dbReference type="Gene3D" id="3.10.350.10">
    <property type="entry name" value="LysM domain"/>
    <property type="match status" value="1"/>
</dbReference>
<dbReference type="FunFam" id="2.70.70.10:FF:000006">
    <property type="entry name" value="M23 family peptidase"/>
    <property type="match status" value="1"/>
</dbReference>
<dbReference type="AlphaFoldDB" id="A0AAE3AYH3"/>
<dbReference type="SMART" id="SM01208">
    <property type="entry name" value="G5"/>
    <property type="match status" value="1"/>
</dbReference>
<reference evidence="4 5" key="1">
    <citation type="submission" date="2021-10" db="EMBL/GenBank/DDBJ databases">
        <title>Anaerobic single-cell dispensing facilitates the cultivation of human gut bacteria.</title>
        <authorList>
            <person name="Afrizal A."/>
        </authorList>
    </citation>
    <scope>NUCLEOTIDE SEQUENCE [LARGE SCALE GENOMIC DNA]</scope>
    <source>
        <strain evidence="4 5">CLA-AA-H244</strain>
    </source>
</reference>
<dbReference type="Proteomes" id="UP001199355">
    <property type="component" value="Unassembled WGS sequence"/>
</dbReference>
<gene>
    <name evidence="4" type="ORF">LKD45_16245</name>
</gene>
<evidence type="ECO:0000256" key="1">
    <source>
        <dbReference type="ARBA" id="ARBA00022729"/>
    </source>
</evidence>
<dbReference type="InterPro" id="IPR036779">
    <property type="entry name" value="LysM_dom_sf"/>
</dbReference>
<evidence type="ECO:0000259" key="3">
    <source>
        <dbReference type="PROSITE" id="PS51782"/>
    </source>
</evidence>
<dbReference type="SUPFAM" id="SSF54106">
    <property type="entry name" value="LysM domain"/>
    <property type="match status" value="1"/>
</dbReference>
<dbReference type="SUPFAM" id="SSF51261">
    <property type="entry name" value="Duplicated hybrid motif"/>
    <property type="match status" value="1"/>
</dbReference>
<protein>
    <submittedName>
        <fullName evidence="4">M23 family metallopeptidase</fullName>
    </submittedName>
</protein>
<dbReference type="Pfam" id="PF07501">
    <property type="entry name" value="G5"/>
    <property type="match status" value="1"/>
</dbReference>
<comment type="caution">
    <text evidence="4">The sequence shown here is derived from an EMBL/GenBank/DDBJ whole genome shotgun (WGS) entry which is preliminary data.</text>
</comment>
<evidence type="ECO:0000313" key="4">
    <source>
        <dbReference type="EMBL" id="MCC2169210.1"/>
    </source>
</evidence>
<feature type="domain" description="G5" evidence="2">
    <location>
        <begin position="317"/>
        <end position="397"/>
    </location>
</feature>
<sequence length="526" mass="57933">MNRLKKYRGLIKKTWFATTGITLLVLLFGVPSFPRFQKTGDNFYKVSINGTEIGNSSDPEEVERLAAEARREITETEGTMVYIPVEITSEGQELLFGNTDSRHHLYKAIYDVLKSSISTTLQHAYTVKINEYTVNLGSSSDVRALLQAALDRYDTEHAYRADIVIDPDRQLNVLTTSVSKKDDSTGQLQHAAGEGAGAERFFDELFEEIEPDQGTVDFSQMEYGTVSVDFGDTVEIVDAYLLENEITPLETAISEVTADQQKEQIYEVKAGDTLSQIAEDNGLTIANLVAINPTLDNENSVIRTGDELIITVPEPELSVVHTEQIYMEDTYEADVVYIDNDEWYTTKTELRQQPSAGFRKAAALVTYRNDAVESQEILKEEVIVEAIPKIVERGTKVPPTYIKPISGGRLSSGFGGRKAPKKGASTNHKGIDWATPIGTAVMASSGGTVTRAGWGSGYGYVVYIQHADGRETRYGHLSKVLVSVGQKVSQGQKIALSGNTGRSTGPHLHFEIRINGQAVNPLNYLN</sequence>
<dbReference type="Gene3D" id="2.70.70.10">
    <property type="entry name" value="Glucose Permease (Domain IIA)"/>
    <property type="match status" value="1"/>
</dbReference>
<proteinExistence type="predicted"/>
<name>A0AAE3AYH3_9FIRM</name>
<evidence type="ECO:0000259" key="2">
    <source>
        <dbReference type="PROSITE" id="PS51109"/>
    </source>
</evidence>
<accession>A0AAE3AYH3</accession>
<dbReference type="InterPro" id="IPR016047">
    <property type="entry name" value="M23ase_b-sheet_dom"/>
</dbReference>
<dbReference type="GO" id="GO:0004222">
    <property type="term" value="F:metalloendopeptidase activity"/>
    <property type="evidence" value="ECO:0007669"/>
    <property type="project" value="TreeGrafter"/>
</dbReference>
<dbReference type="Pfam" id="PF01476">
    <property type="entry name" value="LysM"/>
    <property type="match status" value="1"/>
</dbReference>
<dbReference type="InterPro" id="IPR011055">
    <property type="entry name" value="Dup_hybrid_motif"/>
</dbReference>
<dbReference type="Gene3D" id="2.20.230.10">
    <property type="entry name" value="Resuscitation-promoting factor rpfb"/>
    <property type="match status" value="1"/>
</dbReference>
<dbReference type="PROSITE" id="PS51782">
    <property type="entry name" value="LYSM"/>
    <property type="match status" value="1"/>
</dbReference>
<dbReference type="PROSITE" id="PS51109">
    <property type="entry name" value="G5"/>
    <property type="match status" value="1"/>
</dbReference>
<dbReference type="CDD" id="cd12797">
    <property type="entry name" value="M23_peptidase"/>
    <property type="match status" value="1"/>
</dbReference>
<dbReference type="PANTHER" id="PTHR21666:SF270">
    <property type="entry name" value="MUREIN HYDROLASE ACTIVATOR ENVC"/>
    <property type="match status" value="1"/>
</dbReference>
<dbReference type="PANTHER" id="PTHR21666">
    <property type="entry name" value="PEPTIDASE-RELATED"/>
    <property type="match status" value="1"/>
</dbReference>
<organism evidence="4 5">
    <name type="scientific">Gallintestinimicrobium propionicum</name>
    <dbReference type="NCBI Taxonomy" id="2981770"/>
    <lineage>
        <taxon>Bacteria</taxon>
        <taxon>Bacillati</taxon>
        <taxon>Bacillota</taxon>
        <taxon>Clostridia</taxon>
        <taxon>Lachnospirales</taxon>
        <taxon>Lachnospiraceae</taxon>
        <taxon>Gallintestinimicrobium</taxon>
    </lineage>
</organism>
<evidence type="ECO:0000313" key="5">
    <source>
        <dbReference type="Proteomes" id="UP001199355"/>
    </source>
</evidence>
<dbReference type="InterPro" id="IPR050570">
    <property type="entry name" value="Cell_wall_metabolism_enzyme"/>
</dbReference>
<dbReference type="InterPro" id="IPR011098">
    <property type="entry name" value="G5_dom"/>
</dbReference>
<dbReference type="EMBL" id="JAJEQF010000071">
    <property type="protein sequence ID" value="MCC2169210.1"/>
    <property type="molecule type" value="Genomic_DNA"/>
</dbReference>
<dbReference type="SMART" id="SM00257">
    <property type="entry name" value="LysM"/>
    <property type="match status" value="1"/>
</dbReference>
<dbReference type="InterPro" id="IPR018392">
    <property type="entry name" value="LysM"/>
</dbReference>
<feature type="domain" description="LysM" evidence="3">
    <location>
        <begin position="264"/>
        <end position="310"/>
    </location>
</feature>
<dbReference type="CDD" id="cd00118">
    <property type="entry name" value="LysM"/>
    <property type="match status" value="1"/>
</dbReference>
<keyword evidence="1" id="KW-0732">Signal</keyword>
<dbReference type="RefSeq" id="WP_308729187.1">
    <property type="nucleotide sequence ID" value="NZ_JAJEQF010000071.1"/>
</dbReference>